<feature type="transmembrane region" description="Helical" evidence="6">
    <location>
        <begin position="48"/>
        <end position="67"/>
    </location>
</feature>
<sequence length="451" mass="47854">MASPVVFAVATGIGLLTDKYMLEATNYVEHYAADMRPTPQQSEFIKCAMYAGAIFGMVTMGPVSDFIGRRASLIACSVVTLAGALLSAGAWSAHALIAARILTGVGMGGEYPLASTHSAESSEGSGNGARNVALLYLFGNGLGPVLCSLVTYCLDLSGLPGHIVWRLIFAVGALLSLCGLVLRYFTTKNAKNLAKVHNPKGTRRNFVRHYWRPLFGTSLIWLLFDVVEYGLKQNDAAIFAESEGGPYRNSVLMVLCQRLLSIPSLAFAPWLLTKIRSKRVQMLGFAGCMCANLTLALGYSELKGITLLFNAVYLVQLSFQSLPGVTTLAISAEIFPTVVKGTGAGISAASGKIGATLGSYLFTLLQEQGHVSAIFWTVAATSAAAVVATALLTPGYNGATLAHAEELAHDGRLREAVRALYRGPQAPPRQEAKCDAQDMAEIENASTTASE</sequence>
<feature type="transmembrane region" description="Helical" evidence="6">
    <location>
        <begin position="163"/>
        <end position="185"/>
    </location>
</feature>
<comment type="subcellular location">
    <subcellularLocation>
        <location evidence="1">Membrane</location>
        <topology evidence="1">Multi-pass membrane protein</topology>
    </subcellularLocation>
</comment>
<dbReference type="AlphaFoldDB" id="A0A7S2NYW5"/>
<evidence type="ECO:0000313" key="8">
    <source>
        <dbReference type="EMBL" id="CAD9566049.1"/>
    </source>
</evidence>
<dbReference type="InterPro" id="IPR020846">
    <property type="entry name" value="MFS_dom"/>
</dbReference>
<dbReference type="InterPro" id="IPR011701">
    <property type="entry name" value="MFS"/>
</dbReference>
<feature type="transmembrane region" description="Helical" evidence="6">
    <location>
        <begin position="74"/>
        <end position="97"/>
    </location>
</feature>
<evidence type="ECO:0000256" key="1">
    <source>
        <dbReference type="ARBA" id="ARBA00004141"/>
    </source>
</evidence>
<dbReference type="SUPFAM" id="SSF103473">
    <property type="entry name" value="MFS general substrate transporter"/>
    <property type="match status" value="1"/>
</dbReference>
<dbReference type="PANTHER" id="PTHR23508">
    <property type="entry name" value="CARBOXYLIC ACID TRANSPORTER PROTEIN HOMOLOG"/>
    <property type="match status" value="1"/>
</dbReference>
<keyword evidence="4 6" id="KW-0472">Membrane</keyword>
<name>A0A7S2NYW5_9DINO</name>
<dbReference type="InterPro" id="IPR036259">
    <property type="entry name" value="MFS_trans_sf"/>
</dbReference>
<evidence type="ECO:0000256" key="6">
    <source>
        <dbReference type="SAM" id="Phobius"/>
    </source>
</evidence>
<organism evidence="8">
    <name type="scientific">Zooxanthella nutricula</name>
    <dbReference type="NCBI Taxonomy" id="1333877"/>
    <lineage>
        <taxon>Eukaryota</taxon>
        <taxon>Sar</taxon>
        <taxon>Alveolata</taxon>
        <taxon>Dinophyceae</taxon>
        <taxon>Peridiniales</taxon>
        <taxon>Peridiniales incertae sedis</taxon>
        <taxon>Zooxanthella</taxon>
    </lineage>
</organism>
<keyword evidence="3 6" id="KW-1133">Transmembrane helix</keyword>
<feature type="transmembrane region" description="Helical" evidence="6">
    <location>
        <begin position="251"/>
        <end position="273"/>
    </location>
</feature>
<dbReference type="PANTHER" id="PTHR23508:SF10">
    <property type="entry name" value="CARBOXYLIC ACID TRANSPORTER PROTEIN HOMOLOG"/>
    <property type="match status" value="1"/>
</dbReference>
<evidence type="ECO:0000256" key="5">
    <source>
        <dbReference type="SAM" id="MobiDB-lite"/>
    </source>
</evidence>
<gene>
    <name evidence="8" type="ORF">BRAN1462_LOCUS26022</name>
</gene>
<evidence type="ECO:0000256" key="2">
    <source>
        <dbReference type="ARBA" id="ARBA00022692"/>
    </source>
</evidence>
<evidence type="ECO:0000259" key="7">
    <source>
        <dbReference type="PROSITE" id="PS50850"/>
    </source>
</evidence>
<dbReference type="EMBL" id="HBGW01041175">
    <property type="protein sequence ID" value="CAD9566049.1"/>
    <property type="molecule type" value="Transcribed_RNA"/>
</dbReference>
<dbReference type="InterPro" id="IPR005829">
    <property type="entry name" value="Sugar_transporter_CS"/>
</dbReference>
<protein>
    <recommendedName>
        <fullName evidence="7">Major facilitator superfamily (MFS) profile domain-containing protein</fullName>
    </recommendedName>
</protein>
<feature type="transmembrane region" description="Helical" evidence="6">
    <location>
        <begin position="210"/>
        <end position="231"/>
    </location>
</feature>
<accession>A0A7S2NYW5</accession>
<dbReference type="PROSITE" id="PS50850">
    <property type="entry name" value="MFS"/>
    <property type="match status" value="1"/>
</dbReference>
<feature type="domain" description="Major facilitator superfamily (MFS) profile" evidence="7">
    <location>
        <begin position="1"/>
        <end position="397"/>
    </location>
</feature>
<dbReference type="Gene3D" id="1.20.1250.20">
    <property type="entry name" value="MFS general substrate transporter like domains"/>
    <property type="match status" value="1"/>
</dbReference>
<dbReference type="Pfam" id="PF07690">
    <property type="entry name" value="MFS_1"/>
    <property type="match status" value="1"/>
</dbReference>
<feature type="transmembrane region" description="Helical" evidence="6">
    <location>
        <begin position="373"/>
        <end position="392"/>
    </location>
</feature>
<evidence type="ECO:0000256" key="4">
    <source>
        <dbReference type="ARBA" id="ARBA00023136"/>
    </source>
</evidence>
<dbReference type="GO" id="GO:0046943">
    <property type="term" value="F:carboxylic acid transmembrane transporter activity"/>
    <property type="evidence" value="ECO:0007669"/>
    <property type="project" value="TreeGrafter"/>
</dbReference>
<dbReference type="GO" id="GO:0005886">
    <property type="term" value="C:plasma membrane"/>
    <property type="evidence" value="ECO:0007669"/>
    <property type="project" value="TreeGrafter"/>
</dbReference>
<reference evidence="8" key="1">
    <citation type="submission" date="2021-01" db="EMBL/GenBank/DDBJ databases">
        <authorList>
            <person name="Corre E."/>
            <person name="Pelletier E."/>
            <person name="Niang G."/>
            <person name="Scheremetjew M."/>
            <person name="Finn R."/>
            <person name="Kale V."/>
            <person name="Holt S."/>
            <person name="Cochrane G."/>
            <person name="Meng A."/>
            <person name="Brown T."/>
            <person name="Cohen L."/>
        </authorList>
    </citation>
    <scope>NUCLEOTIDE SEQUENCE</scope>
    <source>
        <strain evidence="8">RCC3387</strain>
    </source>
</reference>
<feature type="region of interest" description="Disordered" evidence="5">
    <location>
        <begin position="424"/>
        <end position="451"/>
    </location>
</feature>
<keyword evidence="2 6" id="KW-0812">Transmembrane</keyword>
<evidence type="ECO:0000256" key="3">
    <source>
        <dbReference type="ARBA" id="ARBA00022989"/>
    </source>
</evidence>
<dbReference type="PROSITE" id="PS00216">
    <property type="entry name" value="SUGAR_TRANSPORT_1"/>
    <property type="match status" value="1"/>
</dbReference>
<proteinExistence type="predicted"/>